<protein>
    <submittedName>
        <fullName evidence="1">Uncharacterized protein</fullName>
    </submittedName>
</protein>
<dbReference type="OrthoDB" id="884721at2"/>
<keyword evidence="2" id="KW-1185">Reference proteome</keyword>
<name>A0A098LKK3_9BACT</name>
<reference evidence="1 2" key="1">
    <citation type="submission" date="2014-09" db="EMBL/GenBank/DDBJ databases">
        <title>Sporocytophaga myxococcoides PG-01 genome sequencing.</title>
        <authorList>
            <person name="Liu L."/>
            <person name="Gao P.J."/>
            <person name="Chen G.J."/>
            <person name="Wang L.S."/>
        </authorList>
    </citation>
    <scope>NUCLEOTIDE SEQUENCE [LARGE SCALE GENOMIC DNA]</scope>
    <source>
        <strain evidence="1 2">PG-01</strain>
    </source>
</reference>
<comment type="caution">
    <text evidence="1">The sequence shown here is derived from an EMBL/GenBank/DDBJ whole genome shotgun (WGS) entry which is preliminary data.</text>
</comment>
<dbReference type="AlphaFoldDB" id="A0A098LKK3"/>
<gene>
    <name evidence="1" type="ORF">MYP_4725</name>
</gene>
<sequence>MRSGSLKQINQYEYYGKKFRIISINDSSLPKAWYGGDKYAEARIFIGAYNSLDLADFLSYLKRNVKWEFPDWVQLIVKEEIDFMFKIITFNDDSLIGIPVE</sequence>
<dbReference type="Proteomes" id="UP000030185">
    <property type="component" value="Unassembled WGS sequence"/>
</dbReference>
<evidence type="ECO:0000313" key="2">
    <source>
        <dbReference type="Proteomes" id="UP000030185"/>
    </source>
</evidence>
<evidence type="ECO:0000313" key="1">
    <source>
        <dbReference type="EMBL" id="GAL87495.1"/>
    </source>
</evidence>
<dbReference type="RefSeq" id="WP_045468998.1">
    <property type="nucleotide sequence ID" value="NZ_BBLT01000013.1"/>
</dbReference>
<accession>A0A098LKK3</accession>
<dbReference type="EMBL" id="BBLT01000013">
    <property type="protein sequence ID" value="GAL87495.1"/>
    <property type="molecule type" value="Genomic_DNA"/>
</dbReference>
<proteinExistence type="predicted"/>
<organism evidence="1 2">
    <name type="scientific">Sporocytophaga myxococcoides</name>
    <dbReference type="NCBI Taxonomy" id="153721"/>
    <lineage>
        <taxon>Bacteria</taxon>
        <taxon>Pseudomonadati</taxon>
        <taxon>Bacteroidota</taxon>
        <taxon>Cytophagia</taxon>
        <taxon>Cytophagales</taxon>
        <taxon>Cytophagaceae</taxon>
        <taxon>Sporocytophaga</taxon>
    </lineage>
</organism>